<accession>A0A2Y8ZQ46</accession>
<dbReference type="Pfam" id="PF02481">
    <property type="entry name" value="DNA_processg_A"/>
    <property type="match status" value="1"/>
</dbReference>
<dbReference type="Proteomes" id="UP000250028">
    <property type="component" value="Unassembled WGS sequence"/>
</dbReference>
<feature type="domain" description="Smf/DprA SLOG" evidence="2">
    <location>
        <begin position="93"/>
        <end position="289"/>
    </location>
</feature>
<dbReference type="PANTHER" id="PTHR43022:SF1">
    <property type="entry name" value="PROTEIN SMF"/>
    <property type="match status" value="1"/>
</dbReference>
<evidence type="ECO:0000256" key="1">
    <source>
        <dbReference type="ARBA" id="ARBA00006525"/>
    </source>
</evidence>
<evidence type="ECO:0000313" key="3">
    <source>
        <dbReference type="EMBL" id="SSA34460.1"/>
    </source>
</evidence>
<dbReference type="InterPro" id="IPR057666">
    <property type="entry name" value="DrpA_SLOG"/>
</dbReference>
<reference evidence="4" key="1">
    <citation type="submission" date="2016-10" db="EMBL/GenBank/DDBJ databases">
        <authorList>
            <person name="Varghese N."/>
            <person name="Submissions S."/>
        </authorList>
    </citation>
    <scope>NUCLEOTIDE SEQUENCE [LARGE SCALE GENOMIC DNA]</scope>
    <source>
        <strain evidence="4">DSM 22951</strain>
    </source>
</reference>
<proteinExistence type="inferred from homology"/>
<dbReference type="GO" id="GO:0009294">
    <property type="term" value="P:DNA-mediated transformation"/>
    <property type="evidence" value="ECO:0007669"/>
    <property type="project" value="InterPro"/>
</dbReference>
<gene>
    <name evidence="3" type="ORF">SAMN04489750_1782</name>
</gene>
<sequence>MTTLTDISYSAAGILDGKHDSIRALVALSVAAGGPNAALVQRLRNSFAAEVVREASLKPGPLAQRLSRVDVDAVLDAADAVGARFIPGDRLLQLADLPVPPIGLWVRGRTDLPMSGFVDAVAVVGSRACTAGGRETAHRFAFDLARAGRRVVSGAAYGIDAAAHRGAIDAGGVTVAVLPSGVDRPYPVAYAPLIERIATDGLVISEYAPGAAPARQSFLDRNRIIGALSGSMLVVEASHRSGSLNAARQAREIGRPIFAVPGPVSSDQSTGTNNLLSQGLAAAVTDAGDLP</sequence>
<dbReference type="PANTHER" id="PTHR43022">
    <property type="entry name" value="PROTEIN SMF"/>
    <property type="match status" value="1"/>
</dbReference>
<dbReference type="InterPro" id="IPR003488">
    <property type="entry name" value="DprA"/>
</dbReference>
<dbReference type="AlphaFoldDB" id="A0A2Y8ZQ46"/>
<dbReference type="SUPFAM" id="SSF102405">
    <property type="entry name" value="MCP/YpsA-like"/>
    <property type="match status" value="1"/>
</dbReference>
<dbReference type="OrthoDB" id="9785707at2"/>
<evidence type="ECO:0000259" key="2">
    <source>
        <dbReference type="Pfam" id="PF02481"/>
    </source>
</evidence>
<name>A0A2Y8ZQ46_9MICO</name>
<dbReference type="EMBL" id="UESZ01000001">
    <property type="protein sequence ID" value="SSA34460.1"/>
    <property type="molecule type" value="Genomic_DNA"/>
</dbReference>
<keyword evidence="4" id="KW-1185">Reference proteome</keyword>
<dbReference type="NCBIfam" id="TIGR00732">
    <property type="entry name" value="dprA"/>
    <property type="match status" value="1"/>
</dbReference>
<protein>
    <submittedName>
        <fullName evidence="3">DNA processing protein</fullName>
    </submittedName>
</protein>
<organism evidence="3 4">
    <name type="scientific">Branchiibius hedensis</name>
    <dbReference type="NCBI Taxonomy" id="672460"/>
    <lineage>
        <taxon>Bacteria</taxon>
        <taxon>Bacillati</taxon>
        <taxon>Actinomycetota</taxon>
        <taxon>Actinomycetes</taxon>
        <taxon>Micrococcales</taxon>
        <taxon>Dermacoccaceae</taxon>
        <taxon>Branchiibius</taxon>
    </lineage>
</organism>
<comment type="similarity">
    <text evidence="1">Belongs to the DprA/Smf family.</text>
</comment>
<dbReference type="Gene3D" id="3.40.50.450">
    <property type="match status" value="1"/>
</dbReference>
<dbReference type="RefSeq" id="WP_109685065.1">
    <property type="nucleotide sequence ID" value="NZ_QGDN01000001.1"/>
</dbReference>
<evidence type="ECO:0000313" key="4">
    <source>
        <dbReference type="Proteomes" id="UP000250028"/>
    </source>
</evidence>